<evidence type="ECO:0000313" key="8">
    <source>
        <dbReference type="EMBL" id="KZW01479.1"/>
    </source>
</evidence>
<evidence type="ECO:0000256" key="3">
    <source>
        <dbReference type="ARBA" id="ARBA00022705"/>
    </source>
</evidence>
<dbReference type="STRING" id="1314781.A0A165P0P0"/>
<keyword evidence="3 5" id="KW-0235">DNA replication</keyword>
<dbReference type="FunCoup" id="A0A165P0P0">
    <property type="interactions" value="1208"/>
</dbReference>
<dbReference type="EMBL" id="KV425893">
    <property type="protein sequence ID" value="KZW01479.1"/>
    <property type="molecule type" value="Genomic_DNA"/>
</dbReference>
<gene>
    <name evidence="8" type="ORF">EXIGLDRAFT_666194</name>
</gene>
<dbReference type="Proteomes" id="UP000077266">
    <property type="component" value="Unassembled WGS sequence"/>
</dbReference>
<accession>A0A165P0P0</accession>
<evidence type="ECO:0000259" key="6">
    <source>
        <dbReference type="Pfam" id="PF04084"/>
    </source>
</evidence>
<keyword evidence="4 5" id="KW-0539">Nucleus</keyword>
<protein>
    <recommendedName>
        <fullName evidence="5">Origin recognition complex subunit 2</fullName>
    </recommendedName>
</protein>
<dbReference type="Pfam" id="PF04084">
    <property type="entry name" value="RecA-like_ORC2"/>
    <property type="match status" value="1"/>
</dbReference>
<comment type="subunit">
    <text evidence="5">Component of the origin recognition complex (ORC).</text>
</comment>
<dbReference type="InterPro" id="IPR056773">
    <property type="entry name" value="WHD_ORC2"/>
</dbReference>
<sequence>MSSGSESGSGSELDDEYQPIQPRGGYKSKAFAQPTSFDAYLTATATAVKTSNAVFSSLEPLTPDDYTQLVKRAQHPKPLDATPFFPLYAQTLDAGFNIFFYGYGSKLTTLDTIARAVLSKRGPVLVSRCFAPDFTFKDFLATLQRGTSASALTLESIIAALDEVPHPLFLLMHSLDKAPPKVRSATLRLATHARVQVVASLDHIRASALFSQRDLAGWVWHDLTTLAPYDAELAHIDPLALKQQKDSAAADGDANGGTVAITEIGATHVLASVTARAKRLFALLSRRQLETAEGAAQPSAEHGMEHDALLHAARADFIATSDTALRALLGEFTDHGLIISKDEVLWVPLRNDVLQRVLDKLGKKD</sequence>
<keyword evidence="9" id="KW-1185">Reference proteome</keyword>
<dbReference type="PANTHER" id="PTHR14052:SF0">
    <property type="entry name" value="ORIGIN RECOGNITION COMPLEX SUBUNIT 2"/>
    <property type="match status" value="1"/>
</dbReference>
<dbReference type="PANTHER" id="PTHR14052">
    <property type="entry name" value="ORIGIN RECOGNITION COMPLEX SUBUNIT 2"/>
    <property type="match status" value="1"/>
</dbReference>
<organism evidence="8 9">
    <name type="scientific">Exidia glandulosa HHB12029</name>
    <dbReference type="NCBI Taxonomy" id="1314781"/>
    <lineage>
        <taxon>Eukaryota</taxon>
        <taxon>Fungi</taxon>
        <taxon>Dikarya</taxon>
        <taxon>Basidiomycota</taxon>
        <taxon>Agaricomycotina</taxon>
        <taxon>Agaricomycetes</taxon>
        <taxon>Auriculariales</taxon>
        <taxon>Exidiaceae</taxon>
        <taxon>Exidia</taxon>
    </lineage>
</organism>
<dbReference type="InterPro" id="IPR056772">
    <property type="entry name" value="RecA-like_ORC2"/>
</dbReference>
<comment type="function">
    <text evidence="5">Component of the origin recognition complex (ORC) that binds origins of replication. DNA-binding is ATP-dependent. ORC is required to assemble the pre-replication complex necessary to initiate DNA replication.</text>
</comment>
<evidence type="ECO:0000259" key="7">
    <source>
        <dbReference type="Pfam" id="PF24882"/>
    </source>
</evidence>
<dbReference type="GO" id="GO:0003688">
    <property type="term" value="F:DNA replication origin binding"/>
    <property type="evidence" value="ECO:0007669"/>
    <property type="project" value="UniProtKB-UniRule"/>
</dbReference>
<dbReference type="Pfam" id="PF24882">
    <property type="entry name" value="WHD_ORC2"/>
    <property type="match status" value="1"/>
</dbReference>
<dbReference type="GO" id="GO:0006260">
    <property type="term" value="P:DNA replication"/>
    <property type="evidence" value="ECO:0007669"/>
    <property type="project" value="UniProtKB-UniRule"/>
</dbReference>
<evidence type="ECO:0000256" key="4">
    <source>
        <dbReference type="ARBA" id="ARBA00023242"/>
    </source>
</evidence>
<dbReference type="InParanoid" id="A0A165P0P0"/>
<feature type="domain" description="Origin recognition complex subunit 2 RecA-like" evidence="6">
    <location>
        <begin position="84"/>
        <end position="223"/>
    </location>
</feature>
<evidence type="ECO:0000256" key="1">
    <source>
        <dbReference type="ARBA" id="ARBA00004123"/>
    </source>
</evidence>
<proteinExistence type="inferred from homology"/>
<dbReference type="InterPro" id="IPR007220">
    <property type="entry name" value="ORC2"/>
</dbReference>
<dbReference type="AlphaFoldDB" id="A0A165P0P0"/>
<reference evidence="8 9" key="1">
    <citation type="journal article" date="2016" name="Mol. Biol. Evol.">
        <title>Comparative Genomics of Early-Diverging Mushroom-Forming Fungi Provides Insights into the Origins of Lignocellulose Decay Capabilities.</title>
        <authorList>
            <person name="Nagy L.G."/>
            <person name="Riley R."/>
            <person name="Tritt A."/>
            <person name="Adam C."/>
            <person name="Daum C."/>
            <person name="Floudas D."/>
            <person name="Sun H."/>
            <person name="Yadav J.S."/>
            <person name="Pangilinan J."/>
            <person name="Larsson K.H."/>
            <person name="Matsuura K."/>
            <person name="Barry K."/>
            <person name="Labutti K."/>
            <person name="Kuo R."/>
            <person name="Ohm R.A."/>
            <person name="Bhattacharya S.S."/>
            <person name="Shirouzu T."/>
            <person name="Yoshinaga Y."/>
            <person name="Martin F.M."/>
            <person name="Grigoriev I.V."/>
            <person name="Hibbett D.S."/>
        </authorList>
    </citation>
    <scope>NUCLEOTIDE SEQUENCE [LARGE SCALE GENOMIC DNA]</scope>
    <source>
        <strain evidence="8 9">HHB12029</strain>
    </source>
</reference>
<comment type="similarity">
    <text evidence="2 5">Belongs to the ORC2 family.</text>
</comment>
<evidence type="ECO:0000256" key="2">
    <source>
        <dbReference type="ARBA" id="ARBA00007421"/>
    </source>
</evidence>
<dbReference type="OrthoDB" id="346673at2759"/>
<evidence type="ECO:0000256" key="5">
    <source>
        <dbReference type="RuleBase" id="RU368084"/>
    </source>
</evidence>
<dbReference type="GO" id="GO:0005664">
    <property type="term" value="C:nuclear origin of replication recognition complex"/>
    <property type="evidence" value="ECO:0007669"/>
    <property type="project" value="UniProtKB-UniRule"/>
</dbReference>
<feature type="domain" description="Origin recognition complex subunit 2 winged-helix" evidence="7">
    <location>
        <begin position="299"/>
        <end position="352"/>
    </location>
</feature>
<evidence type="ECO:0000313" key="9">
    <source>
        <dbReference type="Proteomes" id="UP000077266"/>
    </source>
</evidence>
<comment type="subcellular location">
    <subcellularLocation>
        <location evidence="1 5">Nucleus</location>
    </subcellularLocation>
</comment>
<name>A0A165P0P0_EXIGL</name>